<proteinExistence type="predicted"/>
<accession>A0AAW7IRN3</accession>
<comment type="caution">
    <text evidence="1">The sequence shown here is derived from an EMBL/GenBank/DDBJ whole genome shotgun (WGS) entry which is preliminary data.</text>
</comment>
<reference evidence="1" key="1">
    <citation type="submission" date="2023-06" db="EMBL/GenBank/DDBJ databases">
        <title>Comparative genomics of Bacillaceae isolates and their secondary metabolite potential.</title>
        <authorList>
            <person name="Song L."/>
            <person name="Nielsen L.J."/>
            <person name="Mohite O."/>
            <person name="Xu X."/>
            <person name="Weber T."/>
            <person name="Kovacs A.T."/>
        </authorList>
    </citation>
    <scope>NUCLEOTIDE SEQUENCE</scope>
    <source>
        <strain evidence="1">D8_B_37</strain>
    </source>
</reference>
<dbReference type="RefSeq" id="WP_289320636.1">
    <property type="nucleotide sequence ID" value="NZ_JAUCEY010000008.1"/>
</dbReference>
<dbReference type="EMBL" id="JAUCEY010000008">
    <property type="protein sequence ID" value="MDM5454292.1"/>
    <property type="molecule type" value="Genomic_DNA"/>
</dbReference>
<protein>
    <submittedName>
        <fullName evidence="1">Uncharacterized protein</fullName>
    </submittedName>
</protein>
<sequence>MATIQTITLPANTATVLVEGDGRRVLLQGGLYFIGGSDVDSDHGIFLSGGHEVVDLGNVAFGETIYAYSNDSNTVTVFYYTTV</sequence>
<evidence type="ECO:0000313" key="1">
    <source>
        <dbReference type="EMBL" id="MDM5454292.1"/>
    </source>
</evidence>
<name>A0AAW7IRN3_9BACI</name>
<dbReference type="AlphaFoldDB" id="A0AAW7IRN3"/>
<gene>
    <name evidence="1" type="ORF">QUF89_19400</name>
</gene>
<organism evidence="1 2">
    <name type="scientific">Peribacillus simplex</name>
    <dbReference type="NCBI Taxonomy" id="1478"/>
    <lineage>
        <taxon>Bacteria</taxon>
        <taxon>Bacillati</taxon>
        <taxon>Bacillota</taxon>
        <taxon>Bacilli</taxon>
        <taxon>Bacillales</taxon>
        <taxon>Bacillaceae</taxon>
        <taxon>Peribacillus</taxon>
    </lineage>
</organism>
<dbReference type="Proteomes" id="UP001234602">
    <property type="component" value="Unassembled WGS sequence"/>
</dbReference>
<evidence type="ECO:0000313" key="2">
    <source>
        <dbReference type="Proteomes" id="UP001234602"/>
    </source>
</evidence>